<dbReference type="GeneID" id="85229795"/>
<organism evidence="2 3">
    <name type="scientific">Methanochimaera problematica</name>
    <dbReference type="NCBI Taxonomy" id="2609417"/>
    <lineage>
        <taxon>Archaea</taxon>
        <taxon>Methanobacteriati</taxon>
        <taxon>Methanobacteriota</taxon>
        <taxon>Stenosarchaea group</taxon>
        <taxon>Methanomicrobia</taxon>
        <taxon>Methanomicrobiales</taxon>
        <taxon>Methanomicrobiaceae</taxon>
        <taxon>Methanochimaera</taxon>
    </lineage>
</organism>
<evidence type="ECO:0000313" key="3">
    <source>
        <dbReference type="Proteomes" id="UP001301797"/>
    </source>
</evidence>
<proteinExistence type="predicted"/>
<dbReference type="AlphaFoldDB" id="A0AA97FCD7"/>
<dbReference type="InterPro" id="IPR027785">
    <property type="entry name" value="UvrD-like_helicase_C"/>
</dbReference>
<reference evidence="2 3" key="1">
    <citation type="submission" date="2019-09" db="EMBL/GenBank/DDBJ databases">
        <title>The complete genome of Methanoplanus sp. FWC-SCC4.</title>
        <authorList>
            <person name="Chen S.-C."/>
            <person name="Zhou Y.-Z."/>
            <person name="Lai M.-C."/>
        </authorList>
    </citation>
    <scope>NUCLEOTIDE SEQUENCE [LARGE SCALE GENOMIC DNA]</scope>
    <source>
        <strain evidence="2 3">FWC-SCC4</strain>
    </source>
</reference>
<evidence type="ECO:0000313" key="2">
    <source>
        <dbReference type="EMBL" id="WOF16374.1"/>
    </source>
</evidence>
<dbReference type="RefSeq" id="WP_317135787.1">
    <property type="nucleotide sequence ID" value="NZ_CP043875.1"/>
</dbReference>
<accession>A0AA97FCD7</accession>
<feature type="domain" description="UvrD-like helicase C-terminal" evidence="1">
    <location>
        <begin position="420"/>
        <end position="470"/>
    </location>
</feature>
<protein>
    <recommendedName>
        <fullName evidence="1">UvrD-like helicase C-terminal domain-containing protein</fullName>
    </recommendedName>
</protein>
<dbReference type="InterPro" id="IPR027417">
    <property type="entry name" value="P-loop_NTPase"/>
</dbReference>
<dbReference type="EMBL" id="CP043875">
    <property type="protein sequence ID" value="WOF16374.1"/>
    <property type="molecule type" value="Genomic_DNA"/>
</dbReference>
<sequence>MIDSKICTNQDKCGGQLIGDLISSRLESINPGFGDNAKVMELPNGPEIIRGIAGSGKTESICQRAAYLHSIEPEWRIGVFFSNPSLKGRMVSLLKKYTSVCGVEWDSEDPDGNLVAAELWGDNDNFGFYSEVCDYSGIKPMTVSECRRFENDPADCFGYACKKILENEIIDPLYDVIFIDGAEDILVSKNELLYEGKQPVFWLLHESLSSFDSENPERKRLVWSFDEYQSVFSQKVPTVSQIYGQDDLLKDEVNGFSELSIMDISFRTPGNILMAAHALGMGLYHYEGMLSGPTCKKAWKKMGYSVKGEFSPGNEITLSRKVDKTPNDIIDFCDESLINFRKFNSKQMEYAFLCESVIRNIEEDNVRPEDILIVSLKGDEAIKSIRSALNAKNITDCRVFTCCPDNDDSEDDHSVKPSGITISDVESAKGNEGMVVYLTDLEVVAKYDSRIELRNKLYIGMTRSKGWLTITGTPFYDELTFFNEVKRVLDDIKNQKEIKYRYIKHPRRPLDHFV</sequence>
<dbReference type="Gene3D" id="3.40.50.300">
    <property type="entry name" value="P-loop containing nucleotide triphosphate hydrolases"/>
    <property type="match status" value="2"/>
</dbReference>
<gene>
    <name evidence="2" type="ORF">F1737_06465</name>
</gene>
<evidence type="ECO:0000259" key="1">
    <source>
        <dbReference type="Pfam" id="PF13538"/>
    </source>
</evidence>
<name>A0AA97FCD7_9EURY</name>
<dbReference type="Pfam" id="PF13538">
    <property type="entry name" value="UvrD_C_2"/>
    <property type="match status" value="1"/>
</dbReference>
<dbReference type="Proteomes" id="UP001301797">
    <property type="component" value="Chromosome"/>
</dbReference>
<dbReference type="KEGG" id="mefw:F1737_06465"/>
<dbReference type="SUPFAM" id="SSF52540">
    <property type="entry name" value="P-loop containing nucleoside triphosphate hydrolases"/>
    <property type="match status" value="1"/>
</dbReference>
<keyword evidence="3" id="KW-1185">Reference proteome</keyword>